<dbReference type="InterPro" id="IPR000873">
    <property type="entry name" value="AMP-dep_synth/lig_dom"/>
</dbReference>
<dbReference type="EMBL" id="JAPWDV010000003">
    <property type="protein sequence ID" value="KAJ6217056.1"/>
    <property type="molecule type" value="Genomic_DNA"/>
</dbReference>
<dbReference type="SUPFAM" id="SSF56801">
    <property type="entry name" value="Acetyl-CoA synthetase-like"/>
    <property type="match status" value="1"/>
</dbReference>
<sequence length="599" mass="68300">MHSANAILARSQFQSGPKIVTSYLNDITFNRCTLHHLLLEQLESWRSTSQKIFDHETQQSFTYGELAQLIRKSATAFSEQFLIPGDYVLFVGTNCIEYLALYFGAISIGAIPISLPQTNISLLNIMTQIIQHNIQILVFASNLDSIWITKLINSISNITKIVIYNQNVKSHTSNKVITFFDFIQNANIESIQTENLNQPKNLNLSICTSVCSSGSNEWPPKIYLYGHQSLVAAIEILCHSAVLDYRSIDRLLVYGSFEHLESFLMFLCGIFFGCNIILLPTYRLETIVQSIQLHRINLAWFSSITIHRLLNENKKFSLRNLTKLITFGGKISKELCTEFLLKYTNVKSFRHCYLMAESPIPISMMILNSHDYNSVGFVLPNTRVKILQNPLDPHSMNEINRVGFICIEREPELFAIGCLHNNQQIVPLCFETSLDDNMTSIVSSIILNSSDNKNIRRWLPTQDIGYYDEEGLIYNFGKWVPSLKPVASIQARIQENEIESIILSHPKVDEVALIFKLDHSWAAMVVSKHFSTSKQSELVKEINEFIKENVKTNSMLSQTLVNVSNIFIKNSLIKTSTGRIVRALVRNEVQNLLNVKRKF</sequence>
<dbReference type="GO" id="GO:0016405">
    <property type="term" value="F:CoA-ligase activity"/>
    <property type="evidence" value="ECO:0007669"/>
    <property type="project" value="TreeGrafter"/>
</dbReference>
<dbReference type="PANTHER" id="PTHR24096:SF149">
    <property type="entry name" value="AMP-BINDING DOMAIN-CONTAINING PROTEIN-RELATED"/>
    <property type="match status" value="1"/>
</dbReference>
<protein>
    <recommendedName>
        <fullName evidence="5">AMP-dependent synthetase/ligase domain-containing protein</fullName>
    </recommendedName>
</protein>
<dbReference type="OMA" id="FICIERE"/>
<comment type="caution">
    <text evidence="6">The sequence shown here is derived from an EMBL/GenBank/DDBJ whole genome shotgun (WGS) entry which is preliminary data.</text>
</comment>
<evidence type="ECO:0000313" key="7">
    <source>
        <dbReference type="Proteomes" id="UP001142055"/>
    </source>
</evidence>
<reference evidence="6" key="1">
    <citation type="submission" date="2022-12" db="EMBL/GenBank/DDBJ databases">
        <title>Genome assemblies of Blomia tropicalis.</title>
        <authorList>
            <person name="Cui Y."/>
        </authorList>
    </citation>
    <scope>NUCLEOTIDE SEQUENCE</scope>
    <source>
        <tissue evidence="6">Adult mites</tissue>
    </source>
</reference>
<keyword evidence="3" id="KW-0436">Ligase</keyword>
<dbReference type="AlphaFoldDB" id="A0A9Q0RJV3"/>
<keyword evidence="7" id="KW-1185">Reference proteome</keyword>
<dbReference type="Proteomes" id="UP001142055">
    <property type="component" value="Chromosome 3"/>
</dbReference>
<feature type="domain" description="AMP-dependent synthetase/ligase" evidence="5">
    <location>
        <begin position="55"/>
        <end position="408"/>
    </location>
</feature>
<gene>
    <name evidence="6" type="ORF">RDWZM_008213</name>
</gene>
<dbReference type="Gene3D" id="3.30.300.30">
    <property type="match status" value="1"/>
</dbReference>
<dbReference type="InterPro" id="IPR042099">
    <property type="entry name" value="ANL_N_sf"/>
</dbReference>
<comment type="subcellular location">
    <subcellularLocation>
        <location evidence="1">Peroxisome</location>
    </subcellularLocation>
</comment>
<evidence type="ECO:0000259" key="5">
    <source>
        <dbReference type="Pfam" id="PF00501"/>
    </source>
</evidence>
<name>A0A9Q0RJV3_BLOTA</name>
<evidence type="ECO:0000256" key="3">
    <source>
        <dbReference type="ARBA" id="ARBA00022598"/>
    </source>
</evidence>
<dbReference type="PANTHER" id="PTHR24096">
    <property type="entry name" value="LONG-CHAIN-FATTY-ACID--COA LIGASE"/>
    <property type="match status" value="1"/>
</dbReference>
<organism evidence="6 7">
    <name type="scientific">Blomia tropicalis</name>
    <name type="common">Mite</name>
    <dbReference type="NCBI Taxonomy" id="40697"/>
    <lineage>
        <taxon>Eukaryota</taxon>
        <taxon>Metazoa</taxon>
        <taxon>Ecdysozoa</taxon>
        <taxon>Arthropoda</taxon>
        <taxon>Chelicerata</taxon>
        <taxon>Arachnida</taxon>
        <taxon>Acari</taxon>
        <taxon>Acariformes</taxon>
        <taxon>Sarcoptiformes</taxon>
        <taxon>Astigmata</taxon>
        <taxon>Glycyphagoidea</taxon>
        <taxon>Echimyopodidae</taxon>
        <taxon>Blomia</taxon>
    </lineage>
</organism>
<evidence type="ECO:0000313" key="6">
    <source>
        <dbReference type="EMBL" id="KAJ6217056.1"/>
    </source>
</evidence>
<accession>A0A9Q0RJV3</accession>
<keyword evidence="4" id="KW-0576">Peroxisome</keyword>
<proteinExistence type="inferred from homology"/>
<dbReference type="InterPro" id="IPR045851">
    <property type="entry name" value="AMP-bd_C_sf"/>
</dbReference>
<comment type="similarity">
    <text evidence="2">Belongs to the ATP-dependent AMP-binding enzyme family.</text>
</comment>
<evidence type="ECO:0000256" key="4">
    <source>
        <dbReference type="ARBA" id="ARBA00023140"/>
    </source>
</evidence>
<evidence type="ECO:0000256" key="2">
    <source>
        <dbReference type="ARBA" id="ARBA00006432"/>
    </source>
</evidence>
<evidence type="ECO:0000256" key="1">
    <source>
        <dbReference type="ARBA" id="ARBA00004275"/>
    </source>
</evidence>
<dbReference type="Gene3D" id="3.40.50.12780">
    <property type="entry name" value="N-terminal domain of ligase-like"/>
    <property type="match status" value="1"/>
</dbReference>
<dbReference type="Pfam" id="PF00501">
    <property type="entry name" value="AMP-binding"/>
    <property type="match status" value="1"/>
</dbReference>
<dbReference type="GO" id="GO:0005777">
    <property type="term" value="C:peroxisome"/>
    <property type="evidence" value="ECO:0007669"/>
    <property type="project" value="UniProtKB-SubCell"/>
</dbReference>